<reference evidence="1" key="1">
    <citation type="submission" date="2022-10" db="EMBL/GenBank/DDBJ databases">
        <title>Culturing micro-colonial fungi from biological soil crusts in the Mojave desert and describing Neophaeococcomyces mojavensis, and introducing the new genera and species Taxawa tesnikishii.</title>
        <authorList>
            <person name="Kurbessoian T."/>
            <person name="Stajich J.E."/>
        </authorList>
    </citation>
    <scope>NUCLEOTIDE SEQUENCE</scope>
    <source>
        <strain evidence="1">JES_112</strain>
    </source>
</reference>
<dbReference type="Proteomes" id="UP001172386">
    <property type="component" value="Unassembled WGS sequence"/>
</dbReference>
<keyword evidence="2" id="KW-1185">Reference proteome</keyword>
<accession>A0ACC3AAV6</accession>
<evidence type="ECO:0000313" key="1">
    <source>
        <dbReference type="EMBL" id="KAJ9658583.1"/>
    </source>
</evidence>
<proteinExistence type="predicted"/>
<gene>
    <name evidence="1" type="ORF">H2198_003601</name>
</gene>
<name>A0ACC3AAV6_9EURO</name>
<sequence>MKFLTASFLLALTSAAILDSVTPSLDESPVTASAAPSGPSSTTRNVNHIFNAVRGAMRQWDSSWNHNGMSFFLATVPQGIQFYHGTRKEEAVTGLDWLAFEPEHALMFAMARPRRRPPPNESDPDASMTGWRKHERWKSPDQQRFPEQDSDDRQPSPFSRQRHEYDGPPSLQPHHGPDCELPGHPPSFGFPDHEHGPPPPGFPDHDHHGPGVYLPPPSAAPHQSKRGHKGPPPPPQPPFFAEKGHQRPIKSQQPSPPAPPNDGPLNGTGYLHFYRTHHPLNLLLVDGMSAGKTGRGTLDSQDYALLASHPVNRSLLAPFNDRYRAELLCNMTQTTWKGKIDGFIRMEGGFEIVMCDFERHLELVRVQPIPFADDGTPSKGPGHGFEGLSRFRIYQAIADRYHGIAGGRVLVDYANMVSAFNYDLDLFISNTALPDEMIPRLKNVSQAELQRISSDITSMVLGPALKSSVDWQAVAEMVVQHFAATLQQLASPQLPLEEFLNSLTALLWPAITDGINDLELNAQRCVEQFIPLSYYEALASRAVHNVTYHICHTLISTLKNISSSPSPDNHFTLSAISEMYAAAQTSVEELISYLSWPDFHFCSPGCAMDELCILPIWPLTSSVETRKQPTCKNATELAKEGGAAPGGPGRRGEKNYWYDGDEFRGGPKPRRPGQHKSDYEHGKKDRYVTEEVNSCGELLENVVMGISS</sequence>
<comment type="caution">
    <text evidence="1">The sequence shown here is derived from an EMBL/GenBank/DDBJ whole genome shotgun (WGS) entry which is preliminary data.</text>
</comment>
<protein>
    <submittedName>
        <fullName evidence="1">Uncharacterized protein</fullName>
    </submittedName>
</protein>
<evidence type="ECO:0000313" key="2">
    <source>
        <dbReference type="Proteomes" id="UP001172386"/>
    </source>
</evidence>
<organism evidence="1 2">
    <name type="scientific">Neophaeococcomyces mojaviensis</name>
    <dbReference type="NCBI Taxonomy" id="3383035"/>
    <lineage>
        <taxon>Eukaryota</taxon>
        <taxon>Fungi</taxon>
        <taxon>Dikarya</taxon>
        <taxon>Ascomycota</taxon>
        <taxon>Pezizomycotina</taxon>
        <taxon>Eurotiomycetes</taxon>
        <taxon>Chaetothyriomycetidae</taxon>
        <taxon>Chaetothyriales</taxon>
        <taxon>Chaetothyriales incertae sedis</taxon>
        <taxon>Neophaeococcomyces</taxon>
    </lineage>
</organism>
<dbReference type="EMBL" id="JAPDRQ010000049">
    <property type="protein sequence ID" value="KAJ9658583.1"/>
    <property type="molecule type" value="Genomic_DNA"/>
</dbReference>